<proteinExistence type="predicted"/>
<comment type="caution">
    <text evidence="6">The sequence shown here is derived from an EMBL/GenBank/DDBJ whole genome shotgun (WGS) entry which is preliminary data.</text>
</comment>
<evidence type="ECO:0000256" key="2">
    <source>
        <dbReference type="ARBA" id="ARBA00023125"/>
    </source>
</evidence>
<dbReference type="GO" id="GO:0000976">
    <property type="term" value="F:transcription cis-regulatory region binding"/>
    <property type="evidence" value="ECO:0007669"/>
    <property type="project" value="TreeGrafter"/>
</dbReference>
<gene>
    <name evidence="6" type="ORF">LZD57_08540</name>
</gene>
<dbReference type="Proteomes" id="UP001139035">
    <property type="component" value="Unassembled WGS sequence"/>
</dbReference>
<dbReference type="SUPFAM" id="SSF48498">
    <property type="entry name" value="Tetracyclin repressor-like, C-terminal domain"/>
    <property type="match status" value="1"/>
</dbReference>
<dbReference type="InterPro" id="IPR036271">
    <property type="entry name" value="Tet_transcr_reg_TetR-rel_C_sf"/>
</dbReference>
<dbReference type="PANTHER" id="PTHR30055">
    <property type="entry name" value="HTH-TYPE TRANSCRIPTIONAL REGULATOR RUTR"/>
    <property type="match status" value="1"/>
</dbReference>
<dbReference type="InterPro" id="IPR009057">
    <property type="entry name" value="Homeodomain-like_sf"/>
</dbReference>
<feature type="DNA-binding region" description="H-T-H motif" evidence="4">
    <location>
        <begin position="39"/>
        <end position="58"/>
    </location>
</feature>
<protein>
    <submittedName>
        <fullName evidence="6">TetR/AcrR family transcriptional regulator</fullName>
    </submittedName>
</protein>
<dbReference type="Pfam" id="PF00440">
    <property type="entry name" value="TetR_N"/>
    <property type="match status" value="1"/>
</dbReference>
<dbReference type="PROSITE" id="PS50977">
    <property type="entry name" value="HTH_TETR_2"/>
    <property type="match status" value="1"/>
</dbReference>
<evidence type="ECO:0000313" key="7">
    <source>
        <dbReference type="Proteomes" id="UP001139035"/>
    </source>
</evidence>
<evidence type="ECO:0000259" key="5">
    <source>
        <dbReference type="PROSITE" id="PS50977"/>
    </source>
</evidence>
<reference evidence="6" key="1">
    <citation type="submission" date="2022-01" db="EMBL/GenBank/DDBJ databases">
        <title>Jiella avicenniae sp. nov., a novel endophytic bacterium isolated from bark of Avicennia marina.</title>
        <authorList>
            <person name="Tuo L."/>
        </authorList>
    </citation>
    <scope>NUCLEOTIDE SEQUENCE</scope>
    <source>
        <strain evidence="6">CBK1P-4</strain>
    </source>
</reference>
<keyword evidence="2 4" id="KW-0238">DNA-binding</keyword>
<keyword evidence="3" id="KW-0804">Transcription</keyword>
<evidence type="ECO:0000256" key="1">
    <source>
        <dbReference type="ARBA" id="ARBA00023015"/>
    </source>
</evidence>
<dbReference type="PANTHER" id="PTHR30055:SF234">
    <property type="entry name" value="HTH-TYPE TRANSCRIPTIONAL REGULATOR BETI"/>
    <property type="match status" value="1"/>
</dbReference>
<keyword evidence="7" id="KW-1185">Reference proteome</keyword>
<sequence length="202" mass="22168">MERRSTKTIRRPRQDSIRNREKLLGAAAAVFRETGGEGTLEAVARRADVGIGTLYRHFPTREALFQAVYRREIDQLAALALKLESSDDAVAGLRDFLHALVGMVATKKGMGKALAVAIDGSSEIACYSYATLSVAMERLHAAAAAGGRLRADVSAEDMLQTVIGMCLARREDHWEPTVLRMVDVFMDGLRREPPMQDELPPA</sequence>
<evidence type="ECO:0000313" key="6">
    <source>
        <dbReference type="EMBL" id="MCE7028037.1"/>
    </source>
</evidence>
<evidence type="ECO:0000256" key="3">
    <source>
        <dbReference type="ARBA" id="ARBA00023163"/>
    </source>
</evidence>
<dbReference type="SUPFAM" id="SSF46689">
    <property type="entry name" value="Homeodomain-like"/>
    <property type="match status" value="1"/>
</dbReference>
<feature type="domain" description="HTH tetR-type" evidence="5">
    <location>
        <begin position="17"/>
        <end position="76"/>
    </location>
</feature>
<dbReference type="InterPro" id="IPR001647">
    <property type="entry name" value="HTH_TetR"/>
</dbReference>
<organism evidence="6 7">
    <name type="scientific">Jiella avicenniae</name>
    <dbReference type="NCBI Taxonomy" id="2907202"/>
    <lineage>
        <taxon>Bacteria</taxon>
        <taxon>Pseudomonadati</taxon>
        <taxon>Pseudomonadota</taxon>
        <taxon>Alphaproteobacteria</taxon>
        <taxon>Hyphomicrobiales</taxon>
        <taxon>Aurantimonadaceae</taxon>
        <taxon>Jiella</taxon>
    </lineage>
</organism>
<dbReference type="GO" id="GO:0003700">
    <property type="term" value="F:DNA-binding transcription factor activity"/>
    <property type="evidence" value="ECO:0007669"/>
    <property type="project" value="TreeGrafter"/>
</dbReference>
<keyword evidence="1" id="KW-0805">Transcription regulation</keyword>
<dbReference type="Gene3D" id="1.10.357.10">
    <property type="entry name" value="Tetracycline Repressor, domain 2"/>
    <property type="match status" value="1"/>
</dbReference>
<dbReference type="InterPro" id="IPR049445">
    <property type="entry name" value="TetR_SbtR-like_C"/>
</dbReference>
<dbReference type="Pfam" id="PF21597">
    <property type="entry name" value="TetR_C_43"/>
    <property type="match status" value="1"/>
</dbReference>
<name>A0A9X1NYV3_9HYPH</name>
<accession>A0A9X1NYV3</accession>
<evidence type="ECO:0000256" key="4">
    <source>
        <dbReference type="PROSITE-ProRule" id="PRU00335"/>
    </source>
</evidence>
<dbReference type="EMBL" id="JAJUWU010000007">
    <property type="protein sequence ID" value="MCE7028037.1"/>
    <property type="molecule type" value="Genomic_DNA"/>
</dbReference>
<dbReference type="AlphaFoldDB" id="A0A9X1NYV3"/>
<dbReference type="PRINTS" id="PR00455">
    <property type="entry name" value="HTHTETR"/>
</dbReference>
<dbReference type="InterPro" id="IPR050109">
    <property type="entry name" value="HTH-type_TetR-like_transc_reg"/>
</dbReference>